<dbReference type="SUPFAM" id="SSF50998">
    <property type="entry name" value="Quinoprotein alcohol dehydrogenase-like"/>
    <property type="match status" value="1"/>
</dbReference>
<dbReference type="SUPFAM" id="SSF82171">
    <property type="entry name" value="DPP6 N-terminal domain-like"/>
    <property type="match status" value="1"/>
</dbReference>
<dbReference type="Proteomes" id="UP000007148">
    <property type="component" value="Unassembled WGS sequence"/>
</dbReference>
<dbReference type="InterPro" id="IPR015943">
    <property type="entry name" value="WD40/YVTN_repeat-like_dom_sf"/>
</dbReference>
<name>G4TSF5_SERID</name>
<dbReference type="eggNOG" id="KOG4155">
    <property type="taxonomic scope" value="Eukaryota"/>
</dbReference>
<dbReference type="STRING" id="1109443.G4TSF5"/>
<dbReference type="CDD" id="cd21037">
    <property type="entry name" value="MLKL_NTD"/>
    <property type="match status" value="1"/>
</dbReference>
<dbReference type="Pfam" id="PF00400">
    <property type="entry name" value="WD40"/>
    <property type="match status" value="14"/>
</dbReference>
<feature type="repeat" description="WD" evidence="3">
    <location>
        <begin position="1166"/>
        <end position="1191"/>
    </location>
</feature>
<sequence length="1503" mass="166644">MSAPNSVSLKVYDGIGVGLDVVANIAEASDILAPLKAACRTARTILGVVQAMENNKEEWTNLTLRLKDYMISLEKRVACLDKCPPEDRAADEKLIQPLTHYVEFLETMHDRVVDLRAKHSGSKVGFFKRIRDVKADAEEIRKLNRDIEDKHSQFMEALEHLTALSVQVIMRDTKVTKSNVEINKTNMEVTKATVETTKANVETILTDVDASAILQLPTVAFVASSIHNTCMKGTREAVLETIQRWAEDDTSDKAIFWLCDIAGSGKSTVAMSAVESWRKEGILGGRFFFSIASNEGSTTDKFCPTIARDLVDYIPELAPHVARAVKRHPALMRNSLDEQFQMLITDHLHYRRGRVVLVIDAVDECKSGSQRKELVETLAKAVRGSKTLKIFMTSRPDPVIHAVLGSLSIKCKLEDRLHNVNRHDNFDDIAVYVHQSLDGILSEEQRQRLIEKANGLFIWASTACRMLNSETSLTPSQITYSRLISINQAGAIDDLYSLIFKRTDPEHYVVMYKMLALLLAAFEPLTSDDLDDILKHAGVPGSAKSLVRTLGSVLTEDATTNLIQFRHPTLVEYLRRCSIAPVVDDPGKIYINITDAHGQASSWCFKCLQSRTEGLKFNICQIESSFFLNREISDLDTRILKFIPRKLRYASSYWLFHAAETDDNWRSTLKNELQLIIQVPYVFHWIEILSFTGGVTRAISGLRAIARHIEVEEETRSRIDELRRFLIAFSVPIQDSAPHIYISALPFTPTKSRMHIEGLRKYNNTLIVIRGLDDLYPGLPRTLRGHGRSVYTVAFSPDGSRIASGSEDNTIRLWDAYTGQPLGEPLRGHERAVYAVAFSPDGSQFASVSYDRTIRLWDAYTGQPLGEPLRGHERAVYAVGFSPDGSRIISGSFDTTIRIWDVGTGRPLGEPLRGHKHSVLAVVFSPDGSRIISGSYDRTIRLWDVQSGRLVGEPLRGHTNSVEVVAFSPDGSRIVSGSHDSTIRLWNTNTRQPIGEPFRGHTRAVYTVAFSPDGSRIVSGSFDTTIRIWDAETGQALGEPLRGHELSIYSVAFSPDGSGIVSCSQDKTIRLWDAENGQLMKAQSLLGHKNSSKPILSTSDGSRIIRKSYDGMIELSNTDTIRTLGESFRDHESLVKAVAVSPNGSQICSSSEDGTVRLWDTYTADGSRIVSGSEDKTLRLWDAVTSQPLGRPFLGHKKWVKAVAFSSDGSRIISGSYDHTIRLWNVETGLPVGEPLRGHQASVNAVALSPDGSRIASCSRDKTIRLWDIGTGQSLGEPLRGHQASVRAIAFSPDGSKIVSCSRDKTIRLWDANTGQPLREPFRGHESVVHAVSFSPDGSQIVSCSQDKKIRLWNASTGQPLGRPLRGHKRTVHAAVFSPDGSLIISGSEDKTIRQWNAETNVNVNSLNQEDNVSSDSELTEIPGTSLRILVPGFTHCSLMPDGWVQSSGKRLFWVPTNNRHGLESPLLLLTMPTTSQFRATKVDFTKFSCGLSWTNVCGDGNQ</sequence>
<dbReference type="InterPro" id="IPR036537">
    <property type="entry name" value="Adaptor_Cbl_N_dom_sf"/>
</dbReference>
<dbReference type="OMA" id="ARILICN"/>
<keyword evidence="1 3" id="KW-0853">WD repeat</keyword>
<feature type="repeat" description="WD" evidence="3">
    <location>
        <begin position="1128"/>
        <end position="1169"/>
    </location>
</feature>
<dbReference type="InterPro" id="IPR001680">
    <property type="entry name" value="WD40_rpt"/>
</dbReference>
<dbReference type="OrthoDB" id="538223at2759"/>
<dbReference type="SUPFAM" id="SSF52540">
    <property type="entry name" value="P-loop containing nucleoside triphosphate hydrolases"/>
    <property type="match status" value="1"/>
</dbReference>
<feature type="repeat" description="WD" evidence="3">
    <location>
        <begin position="1236"/>
        <end position="1277"/>
    </location>
</feature>
<dbReference type="Gene3D" id="2.130.10.10">
    <property type="entry name" value="YVTN repeat-like/Quinoprotein amine dehydrogenase"/>
    <property type="match status" value="6"/>
</dbReference>
<dbReference type="InterPro" id="IPR011047">
    <property type="entry name" value="Quinoprotein_ADH-like_sf"/>
</dbReference>
<dbReference type="InterPro" id="IPR027417">
    <property type="entry name" value="P-loop_NTPase"/>
</dbReference>
<dbReference type="GO" id="GO:0007166">
    <property type="term" value="P:cell surface receptor signaling pathway"/>
    <property type="evidence" value="ECO:0007669"/>
    <property type="project" value="InterPro"/>
</dbReference>
<feature type="repeat" description="WD" evidence="3">
    <location>
        <begin position="1041"/>
        <end position="1082"/>
    </location>
</feature>
<feature type="repeat" description="WD" evidence="3">
    <location>
        <begin position="783"/>
        <end position="824"/>
    </location>
</feature>
<accession>G4TSF5</accession>
<evidence type="ECO:0000313" key="5">
    <source>
        <dbReference type="EMBL" id="CCA74248.1"/>
    </source>
</evidence>
<dbReference type="InterPro" id="IPR036322">
    <property type="entry name" value="WD40_repeat_dom_sf"/>
</dbReference>
<dbReference type="PROSITE" id="PS00678">
    <property type="entry name" value="WD_REPEATS_1"/>
    <property type="match status" value="9"/>
</dbReference>
<organism evidence="5 6">
    <name type="scientific">Serendipita indica (strain DSM 11827)</name>
    <name type="common">Root endophyte fungus</name>
    <name type="synonym">Piriformospora indica</name>
    <dbReference type="NCBI Taxonomy" id="1109443"/>
    <lineage>
        <taxon>Eukaryota</taxon>
        <taxon>Fungi</taxon>
        <taxon>Dikarya</taxon>
        <taxon>Basidiomycota</taxon>
        <taxon>Agaricomycotina</taxon>
        <taxon>Agaricomycetes</taxon>
        <taxon>Sebacinales</taxon>
        <taxon>Serendipitaceae</taxon>
        <taxon>Serendipita</taxon>
    </lineage>
</organism>
<feature type="repeat" description="WD" evidence="3">
    <location>
        <begin position="1322"/>
        <end position="1363"/>
    </location>
</feature>
<dbReference type="InterPro" id="IPR019775">
    <property type="entry name" value="WD40_repeat_CS"/>
</dbReference>
<dbReference type="Gene3D" id="3.40.50.300">
    <property type="entry name" value="P-loop containing nucleotide triphosphate hydrolases"/>
    <property type="match status" value="1"/>
</dbReference>
<proteinExistence type="predicted"/>
<dbReference type="HOGENOM" id="CLU_000288_6_3_1"/>
<feature type="repeat" description="WD" evidence="3">
    <location>
        <begin position="1365"/>
        <end position="1406"/>
    </location>
</feature>
<evidence type="ECO:0000256" key="2">
    <source>
        <dbReference type="ARBA" id="ARBA00022737"/>
    </source>
</evidence>
<keyword evidence="6" id="KW-1185">Reference proteome</keyword>
<dbReference type="GO" id="GO:1990234">
    <property type="term" value="C:transferase complex"/>
    <property type="evidence" value="ECO:0007669"/>
    <property type="project" value="UniProtKB-ARBA"/>
</dbReference>
<dbReference type="PRINTS" id="PR00320">
    <property type="entry name" value="GPROTEINBRPT"/>
</dbReference>
<dbReference type="InterPro" id="IPR059179">
    <property type="entry name" value="MLKL-like_MCAfunc"/>
</dbReference>
<dbReference type="CDD" id="cd00200">
    <property type="entry name" value="WD40"/>
    <property type="match status" value="2"/>
</dbReference>
<dbReference type="Pfam" id="PF24883">
    <property type="entry name" value="NPHP3_N"/>
    <property type="match status" value="1"/>
</dbReference>
<dbReference type="InterPro" id="IPR020472">
    <property type="entry name" value="WD40_PAC1"/>
</dbReference>
<feature type="repeat" description="WD" evidence="3">
    <location>
        <begin position="1193"/>
        <end position="1234"/>
    </location>
</feature>
<feature type="domain" description="Nephrocystin 3-like N-terminal" evidence="4">
    <location>
        <begin position="234"/>
        <end position="395"/>
    </location>
</feature>
<evidence type="ECO:0000313" key="6">
    <source>
        <dbReference type="Proteomes" id="UP000007148"/>
    </source>
</evidence>
<keyword evidence="2" id="KW-0677">Repeat</keyword>
<feature type="repeat" description="WD" evidence="3">
    <location>
        <begin position="955"/>
        <end position="996"/>
    </location>
</feature>
<feature type="repeat" description="WD" evidence="3">
    <location>
        <begin position="869"/>
        <end position="910"/>
    </location>
</feature>
<dbReference type="PROSITE" id="PS50294">
    <property type="entry name" value="WD_REPEATS_REGION"/>
    <property type="match status" value="13"/>
</dbReference>
<dbReference type="InParanoid" id="G4TSF5"/>
<dbReference type="Gene3D" id="1.20.930.20">
    <property type="entry name" value="Adaptor protein Cbl, N-terminal domain"/>
    <property type="match status" value="1"/>
</dbReference>
<feature type="repeat" description="WD" evidence="3">
    <location>
        <begin position="912"/>
        <end position="953"/>
    </location>
</feature>
<dbReference type="PROSITE" id="PS50082">
    <property type="entry name" value="WD_REPEATS_2"/>
    <property type="match status" value="14"/>
</dbReference>
<dbReference type="InterPro" id="IPR056884">
    <property type="entry name" value="NPHP3-like_N"/>
</dbReference>
<feature type="repeat" description="WD" evidence="3">
    <location>
        <begin position="826"/>
        <end position="867"/>
    </location>
</feature>
<gene>
    <name evidence="5" type="ORF">PIIN_08201</name>
</gene>
<protein>
    <recommendedName>
        <fullName evidence="4">Nephrocystin 3-like N-terminal domain-containing protein</fullName>
    </recommendedName>
</protein>
<evidence type="ECO:0000256" key="1">
    <source>
        <dbReference type="ARBA" id="ARBA00022574"/>
    </source>
</evidence>
<dbReference type="SUPFAM" id="SSF50978">
    <property type="entry name" value="WD40 repeat-like"/>
    <property type="match status" value="1"/>
</dbReference>
<dbReference type="PANTHER" id="PTHR22847">
    <property type="entry name" value="WD40 REPEAT PROTEIN"/>
    <property type="match status" value="1"/>
</dbReference>
<dbReference type="EMBL" id="CAFZ01000293">
    <property type="protein sequence ID" value="CCA74248.1"/>
    <property type="molecule type" value="Genomic_DNA"/>
</dbReference>
<evidence type="ECO:0000259" key="4">
    <source>
        <dbReference type="Pfam" id="PF24883"/>
    </source>
</evidence>
<comment type="caution">
    <text evidence="5">The sequence shown here is derived from an EMBL/GenBank/DDBJ whole genome shotgun (WGS) entry which is preliminary data.</text>
</comment>
<evidence type="ECO:0000256" key="3">
    <source>
        <dbReference type="PROSITE-ProRule" id="PRU00221"/>
    </source>
</evidence>
<dbReference type="SMART" id="SM00320">
    <property type="entry name" value="WD40"/>
    <property type="match status" value="13"/>
</dbReference>
<feature type="repeat" description="WD" evidence="3">
    <location>
        <begin position="998"/>
        <end position="1039"/>
    </location>
</feature>
<reference evidence="5 6" key="1">
    <citation type="journal article" date="2011" name="PLoS Pathog.">
        <title>Endophytic Life Strategies Decoded by Genome and Transcriptome Analyses of the Mutualistic Root Symbiont Piriformospora indica.</title>
        <authorList>
            <person name="Zuccaro A."/>
            <person name="Lahrmann U."/>
            <person name="Guldener U."/>
            <person name="Langen G."/>
            <person name="Pfiffi S."/>
            <person name="Biedenkopf D."/>
            <person name="Wong P."/>
            <person name="Samans B."/>
            <person name="Grimm C."/>
            <person name="Basiewicz M."/>
            <person name="Murat C."/>
            <person name="Martin F."/>
            <person name="Kogel K.H."/>
        </authorList>
    </citation>
    <scope>NUCLEOTIDE SEQUENCE [LARGE SCALE GENOMIC DNA]</scope>
    <source>
        <strain evidence="5 6">DSM 11827</strain>
    </source>
</reference>
<dbReference type="PANTHER" id="PTHR22847:SF637">
    <property type="entry name" value="WD REPEAT DOMAIN 5B"/>
    <property type="match status" value="1"/>
</dbReference>
<feature type="repeat" description="WD" evidence="3">
    <location>
        <begin position="1279"/>
        <end position="1320"/>
    </location>
</feature>